<dbReference type="SUPFAM" id="SSF52091">
    <property type="entry name" value="SpoIIaa-like"/>
    <property type="match status" value="1"/>
</dbReference>
<dbReference type="Proteomes" id="UP001603978">
    <property type="component" value="Unassembled WGS sequence"/>
</dbReference>
<dbReference type="Pfam" id="PF14417">
    <property type="entry name" value="MEDS"/>
    <property type="match status" value="1"/>
</dbReference>
<evidence type="ECO:0000313" key="3">
    <source>
        <dbReference type="Proteomes" id="UP001603978"/>
    </source>
</evidence>
<accession>A0ABW7A3L4</accession>
<organism evidence="2 3">
    <name type="scientific">Nonomuraea marmarensis</name>
    <dbReference type="NCBI Taxonomy" id="3351344"/>
    <lineage>
        <taxon>Bacteria</taxon>
        <taxon>Bacillati</taxon>
        <taxon>Actinomycetota</taxon>
        <taxon>Actinomycetes</taxon>
        <taxon>Streptosporangiales</taxon>
        <taxon>Streptosporangiaceae</taxon>
        <taxon>Nonomuraea</taxon>
    </lineage>
</organism>
<dbReference type="RefSeq" id="WP_393161137.1">
    <property type="nucleotide sequence ID" value="NZ_JBICRM010000001.1"/>
</dbReference>
<dbReference type="Gene3D" id="3.30.750.24">
    <property type="entry name" value="STAS domain"/>
    <property type="match status" value="1"/>
</dbReference>
<evidence type="ECO:0000259" key="1">
    <source>
        <dbReference type="PROSITE" id="PS50801"/>
    </source>
</evidence>
<dbReference type="PROSITE" id="PS50801">
    <property type="entry name" value="STAS"/>
    <property type="match status" value="1"/>
</dbReference>
<proteinExistence type="predicted"/>
<dbReference type="InterPro" id="IPR002645">
    <property type="entry name" value="STAS_dom"/>
</dbReference>
<sequence length="288" mass="31616">MRRVLGEDTKVVHVAGSVLDPDLGDHVCLPFEGERERMAATRAFTMNGLRRRTKVMIITHADSPDRTRDWLAPLVPGFADAESAGQVEILACADTHFTDGCLDPDRVYGGLADAKDRARKHGQHGVYALIDASWGVRDVPGQAAFEAATNELFGERWLAAVCQYDRTLFPRDAIDRATSVHPISPEQALLRFANTSSPRGLRVWGDIDLTNRQAFASVLARLENEPCEVVIDASELDFIDAGSAQLLTVTALARPRGSTAVRCRDSVARVLRLIRADEFIAVRRVGDV</sequence>
<feature type="domain" description="STAS" evidence="1">
    <location>
        <begin position="201"/>
        <end position="247"/>
    </location>
</feature>
<reference evidence="2 3" key="1">
    <citation type="submission" date="2024-10" db="EMBL/GenBank/DDBJ databases">
        <authorList>
            <person name="Topkara A.R."/>
            <person name="Saygin H."/>
        </authorList>
    </citation>
    <scope>NUCLEOTIDE SEQUENCE [LARGE SCALE GENOMIC DNA]</scope>
    <source>
        <strain evidence="2 3">M3C6</strain>
    </source>
</reference>
<dbReference type="CDD" id="cd07043">
    <property type="entry name" value="STAS_anti-anti-sigma_factors"/>
    <property type="match status" value="1"/>
</dbReference>
<keyword evidence="3" id="KW-1185">Reference proteome</keyword>
<evidence type="ECO:0000313" key="2">
    <source>
        <dbReference type="EMBL" id="MFG1701913.1"/>
    </source>
</evidence>
<gene>
    <name evidence="2" type="ORF">ACFLIM_01845</name>
</gene>
<name>A0ABW7A3L4_9ACTN</name>
<dbReference type="InterPro" id="IPR036513">
    <property type="entry name" value="STAS_dom_sf"/>
</dbReference>
<dbReference type="EMBL" id="JBICRM010000001">
    <property type="protein sequence ID" value="MFG1701913.1"/>
    <property type="molecule type" value="Genomic_DNA"/>
</dbReference>
<protein>
    <submittedName>
        <fullName evidence="2">MEDS domain-containing protein</fullName>
    </submittedName>
</protein>
<comment type="caution">
    <text evidence="2">The sequence shown here is derived from an EMBL/GenBank/DDBJ whole genome shotgun (WGS) entry which is preliminary data.</text>
</comment>
<dbReference type="InterPro" id="IPR025847">
    <property type="entry name" value="MEDS_domain"/>
</dbReference>